<dbReference type="Pfam" id="PF05617">
    <property type="entry name" value="Prolamin_like"/>
    <property type="match status" value="1"/>
</dbReference>
<evidence type="ECO:0000256" key="2">
    <source>
        <dbReference type="SAM" id="SignalP"/>
    </source>
</evidence>
<dbReference type="PANTHER" id="PTHR31181">
    <property type="entry name" value="EGG CELL-SECRETED PROTEIN 1.4"/>
    <property type="match status" value="1"/>
</dbReference>
<keyword evidence="5" id="KW-1185">Reference proteome</keyword>
<accession>A0A830BFJ6</accession>
<dbReference type="GO" id="GO:0080155">
    <property type="term" value="P:regulation of double fertilization forming a zygote and endosperm"/>
    <property type="evidence" value="ECO:0007669"/>
    <property type="project" value="TreeGrafter"/>
</dbReference>
<evidence type="ECO:0000256" key="1">
    <source>
        <dbReference type="ARBA" id="ARBA00022729"/>
    </source>
</evidence>
<dbReference type="InterPro" id="IPR008502">
    <property type="entry name" value="Prolamin-like"/>
</dbReference>
<sequence length="119" mass="12852">MCNKHRHSVLLEAVALIVCCASTLVAVTHSVGELDLELPDVQQCLSPILAVPGCLNQLIDSSLTLQPQLLGPPCCNAFLQIDQNCWPKMFPLNPAFPPSLKYYCLGLPPPRPDTPGPPP</sequence>
<name>A0A830BFJ6_9LAMI</name>
<dbReference type="EMBL" id="BMAC01000024">
    <property type="protein sequence ID" value="GFP80801.1"/>
    <property type="molecule type" value="Genomic_DNA"/>
</dbReference>
<dbReference type="OrthoDB" id="1705517at2759"/>
<evidence type="ECO:0000313" key="5">
    <source>
        <dbReference type="Proteomes" id="UP000653305"/>
    </source>
</evidence>
<keyword evidence="1 2" id="KW-0732">Signal</keyword>
<dbReference type="AlphaFoldDB" id="A0A830BFJ6"/>
<evidence type="ECO:0000313" key="4">
    <source>
        <dbReference type="EMBL" id="GFP80801.1"/>
    </source>
</evidence>
<protein>
    <recommendedName>
        <fullName evidence="3">Prolamin-like domain-containing protein</fullName>
    </recommendedName>
</protein>
<feature type="signal peptide" evidence="2">
    <location>
        <begin position="1"/>
        <end position="30"/>
    </location>
</feature>
<proteinExistence type="predicted"/>
<organism evidence="4 5">
    <name type="scientific">Phtheirospermum japonicum</name>
    <dbReference type="NCBI Taxonomy" id="374723"/>
    <lineage>
        <taxon>Eukaryota</taxon>
        <taxon>Viridiplantae</taxon>
        <taxon>Streptophyta</taxon>
        <taxon>Embryophyta</taxon>
        <taxon>Tracheophyta</taxon>
        <taxon>Spermatophyta</taxon>
        <taxon>Magnoliopsida</taxon>
        <taxon>eudicotyledons</taxon>
        <taxon>Gunneridae</taxon>
        <taxon>Pentapetalae</taxon>
        <taxon>asterids</taxon>
        <taxon>lamiids</taxon>
        <taxon>Lamiales</taxon>
        <taxon>Orobanchaceae</taxon>
        <taxon>Orobanchaceae incertae sedis</taxon>
        <taxon>Phtheirospermum</taxon>
    </lineage>
</organism>
<dbReference type="GO" id="GO:0005576">
    <property type="term" value="C:extracellular region"/>
    <property type="evidence" value="ECO:0007669"/>
    <property type="project" value="TreeGrafter"/>
</dbReference>
<feature type="domain" description="Prolamin-like" evidence="3">
    <location>
        <begin position="43"/>
        <end position="104"/>
    </location>
</feature>
<comment type="caution">
    <text evidence="4">The sequence shown here is derived from an EMBL/GenBank/DDBJ whole genome shotgun (WGS) entry which is preliminary data.</text>
</comment>
<evidence type="ECO:0000259" key="3">
    <source>
        <dbReference type="Pfam" id="PF05617"/>
    </source>
</evidence>
<dbReference type="GO" id="GO:0009567">
    <property type="term" value="P:double fertilization forming a zygote and endosperm"/>
    <property type="evidence" value="ECO:0007669"/>
    <property type="project" value="TreeGrafter"/>
</dbReference>
<feature type="chain" id="PRO_5032470319" description="Prolamin-like domain-containing protein" evidence="2">
    <location>
        <begin position="31"/>
        <end position="119"/>
    </location>
</feature>
<dbReference type="GO" id="GO:2000008">
    <property type="term" value="P:regulation of protein localization to cell surface"/>
    <property type="evidence" value="ECO:0007669"/>
    <property type="project" value="TreeGrafter"/>
</dbReference>
<dbReference type="Proteomes" id="UP000653305">
    <property type="component" value="Unassembled WGS sequence"/>
</dbReference>
<gene>
    <name evidence="4" type="ORF">PHJA_000223400</name>
</gene>
<reference evidence="4" key="1">
    <citation type="submission" date="2020-07" db="EMBL/GenBank/DDBJ databases">
        <title>Ethylene signaling mediates host invasion by parasitic plants.</title>
        <authorList>
            <person name="Yoshida S."/>
        </authorList>
    </citation>
    <scope>NUCLEOTIDE SEQUENCE</scope>
    <source>
        <strain evidence="4">Okayama</strain>
    </source>
</reference>
<dbReference type="PANTHER" id="PTHR31181:SF67">
    <property type="entry name" value="PROLAMIN-LIKE PROTEIN (DUF1278)"/>
    <property type="match status" value="1"/>
</dbReference>
<dbReference type="GO" id="GO:0031982">
    <property type="term" value="C:vesicle"/>
    <property type="evidence" value="ECO:0007669"/>
    <property type="project" value="TreeGrafter"/>
</dbReference>
<feature type="non-terminal residue" evidence="4">
    <location>
        <position position="119"/>
    </location>
</feature>